<comment type="caution">
    <text evidence="16">The sequence shown here is derived from an EMBL/GenBank/DDBJ whole genome shotgun (WGS) entry which is preliminary data.</text>
</comment>
<dbReference type="PROSITE" id="PS50109">
    <property type="entry name" value="HIS_KIN"/>
    <property type="match status" value="1"/>
</dbReference>
<feature type="domain" description="Histidine kinase" evidence="15">
    <location>
        <begin position="306"/>
        <end position="517"/>
    </location>
</feature>
<evidence type="ECO:0000256" key="8">
    <source>
        <dbReference type="ARBA" id="ARBA00022741"/>
    </source>
</evidence>
<dbReference type="PANTHER" id="PTHR43065">
    <property type="entry name" value="SENSOR HISTIDINE KINASE"/>
    <property type="match status" value="1"/>
</dbReference>
<dbReference type="Proteomes" id="UP000480684">
    <property type="component" value="Unassembled WGS sequence"/>
</dbReference>
<dbReference type="InterPro" id="IPR007895">
    <property type="entry name" value="MASE1"/>
</dbReference>
<evidence type="ECO:0000256" key="12">
    <source>
        <dbReference type="ARBA" id="ARBA00023012"/>
    </source>
</evidence>
<dbReference type="Pfam" id="PF02518">
    <property type="entry name" value="HATPase_c"/>
    <property type="match status" value="1"/>
</dbReference>
<feature type="transmembrane region" description="Helical" evidence="14">
    <location>
        <begin position="76"/>
        <end position="101"/>
    </location>
</feature>
<keyword evidence="12" id="KW-0902">Two-component regulatory system</keyword>
<keyword evidence="10" id="KW-0067">ATP-binding</keyword>
<dbReference type="AlphaFoldDB" id="A0A7C9QUR7"/>
<evidence type="ECO:0000256" key="10">
    <source>
        <dbReference type="ARBA" id="ARBA00022840"/>
    </source>
</evidence>
<dbReference type="EC" id="2.7.13.3" evidence="3"/>
<sequence>MILRQVWQAVFFVCAYVALDHASFIHSLNALNITPWNPPPGLGLALLLVVGPRAMPLVFAATLLADSSVRGLPHPIWAPMAADAAVVLSYVAAATVLRRFCRFNADLGGLRDVMILLAATVAAASLGGLGYVGFHLLGGLIPPSLFSQAYLRYWVGDLIGIAVFTPALLLFRTMEWPSARVMAEAAAQGLALGAALWLVFGLGGAENFQFFYLLFPPLIWAATRFGLKGAAAANLAAQLGLIAVFSAEDAGIVVTFQALMLALATVTLVLGAAISERRRIQAELHSRQEELAQVARLSTAGEMAAVLAHELNQPLLAAIAFTRGAQRLLTAEVADTEKVRGALDRAVAENQRAGDIVRSLREFIGTGRSARAPAQVMAIVAEALAVVRPECAQRGIRLAVGVDKALPSVHVDTVQMSQVVLNLVRNGMDALDGGGEIAVAAEETDGMVVVEIADTGPGLSDEVAGRLFQPFNTSKAAGMGLGLSICRSLVEAHGGSLWLERSGAEGTAFRFSLPVAEETQGRR</sequence>
<keyword evidence="8" id="KW-0547">Nucleotide-binding</keyword>
<dbReference type="InterPro" id="IPR003661">
    <property type="entry name" value="HisK_dim/P_dom"/>
</dbReference>
<comment type="subcellular location">
    <subcellularLocation>
        <location evidence="2">Cell membrane</location>
        <topology evidence="2">Multi-pass membrane protein</topology>
    </subcellularLocation>
</comment>
<dbReference type="InterPro" id="IPR004358">
    <property type="entry name" value="Sig_transdc_His_kin-like_C"/>
</dbReference>
<evidence type="ECO:0000313" key="16">
    <source>
        <dbReference type="EMBL" id="NFV81064.1"/>
    </source>
</evidence>
<dbReference type="PANTHER" id="PTHR43065:SF10">
    <property type="entry name" value="PEROXIDE STRESS-ACTIVATED HISTIDINE KINASE MAK3"/>
    <property type="match status" value="1"/>
</dbReference>
<accession>A0A7C9QUR7</accession>
<dbReference type="Gene3D" id="3.30.565.10">
    <property type="entry name" value="Histidine kinase-like ATPase, C-terminal domain"/>
    <property type="match status" value="1"/>
</dbReference>
<feature type="transmembrane region" description="Helical" evidence="14">
    <location>
        <begin position="6"/>
        <end position="31"/>
    </location>
</feature>
<feature type="transmembrane region" description="Helical" evidence="14">
    <location>
        <begin position="225"/>
        <end position="245"/>
    </location>
</feature>
<dbReference type="EMBL" id="JAAIYP010000039">
    <property type="protein sequence ID" value="NFV81064.1"/>
    <property type="molecule type" value="Genomic_DNA"/>
</dbReference>
<keyword evidence="17" id="KW-1185">Reference proteome</keyword>
<feature type="transmembrane region" description="Helical" evidence="14">
    <location>
        <begin position="252"/>
        <end position="274"/>
    </location>
</feature>
<keyword evidence="6" id="KW-0808">Transferase</keyword>
<dbReference type="SMART" id="SM00388">
    <property type="entry name" value="HisKA"/>
    <property type="match status" value="1"/>
</dbReference>
<evidence type="ECO:0000256" key="1">
    <source>
        <dbReference type="ARBA" id="ARBA00000085"/>
    </source>
</evidence>
<dbReference type="SUPFAM" id="SSF55874">
    <property type="entry name" value="ATPase domain of HSP90 chaperone/DNA topoisomerase II/histidine kinase"/>
    <property type="match status" value="1"/>
</dbReference>
<feature type="transmembrane region" description="Helical" evidence="14">
    <location>
        <begin position="153"/>
        <end position="171"/>
    </location>
</feature>
<evidence type="ECO:0000256" key="3">
    <source>
        <dbReference type="ARBA" id="ARBA00012438"/>
    </source>
</evidence>
<feature type="transmembrane region" description="Helical" evidence="14">
    <location>
        <begin position="183"/>
        <end position="205"/>
    </location>
</feature>
<keyword evidence="7 14" id="KW-0812">Transmembrane</keyword>
<evidence type="ECO:0000256" key="6">
    <source>
        <dbReference type="ARBA" id="ARBA00022679"/>
    </source>
</evidence>
<dbReference type="CDD" id="cd00082">
    <property type="entry name" value="HisKA"/>
    <property type="match status" value="1"/>
</dbReference>
<comment type="catalytic activity">
    <reaction evidence="1">
        <text>ATP + protein L-histidine = ADP + protein N-phospho-L-histidine.</text>
        <dbReference type="EC" id="2.7.13.3"/>
    </reaction>
</comment>
<evidence type="ECO:0000256" key="13">
    <source>
        <dbReference type="ARBA" id="ARBA00023136"/>
    </source>
</evidence>
<evidence type="ECO:0000256" key="9">
    <source>
        <dbReference type="ARBA" id="ARBA00022777"/>
    </source>
</evidence>
<dbReference type="GO" id="GO:0000155">
    <property type="term" value="F:phosphorelay sensor kinase activity"/>
    <property type="evidence" value="ECO:0007669"/>
    <property type="project" value="InterPro"/>
</dbReference>
<feature type="transmembrane region" description="Helical" evidence="14">
    <location>
        <begin position="113"/>
        <end position="133"/>
    </location>
</feature>
<dbReference type="SMART" id="SM00387">
    <property type="entry name" value="HATPase_c"/>
    <property type="match status" value="1"/>
</dbReference>
<dbReference type="Pfam" id="PF00512">
    <property type="entry name" value="HisKA"/>
    <property type="match status" value="1"/>
</dbReference>
<evidence type="ECO:0000256" key="14">
    <source>
        <dbReference type="SAM" id="Phobius"/>
    </source>
</evidence>
<protein>
    <recommendedName>
        <fullName evidence="3">histidine kinase</fullName>
        <ecNumber evidence="3">2.7.13.3</ecNumber>
    </recommendedName>
</protein>
<evidence type="ECO:0000259" key="15">
    <source>
        <dbReference type="PROSITE" id="PS50109"/>
    </source>
</evidence>
<reference evidence="16 17" key="1">
    <citation type="submission" date="2020-02" db="EMBL/GenBank/DDBJ databases">
        <authorList>
            <person name="Dziuba M."/>
            <person name="Kuznetsov B."/>
            <person name="Mardanov A."/>
            <person name="Ravin N."/>
            <person name="Grouzdev D."/>
        </authorList>
    </citation>
    <scope>NUCLEOTIDE SEQUENCE [LARGE SCALE GENOMIC DNA]</scope>
    <source>
        <strain evidence="16 17">SpK</strain>
    </source>
</reference>
<dbReference type="InterPro" id="IPR036890">
    <property type="entry name" value="HATPase_C_sf"/>
</dbReference>
<evidence type="ECO:0000313" key="17">
    <source>
        <dbReference type="Proteomes" id="UP000480684"/>
    </source>
</evidence>
<keyword evidence="5" id="KW-0597">Phosphoprotein</keyword>
<evidence type="ECO:0000256" key="2">
    <source>
        <dbReference type="ARBA" id="ARBA00004651"/>
    </source>
</evidence>
<feature type="transmembrane region" description="Helical" evidence="14">
    <location>
        <begin position="43"/>
        <end position="64"/>
    </location>
</feature>
<dbReference type="Gene3D" id="1.10.287.130">
    <property type="match status" value="1"/>
</dbReference>
<dbReference type="InterPro" id="IPR005467">
    <property type="entry name" value="His_kinase_dom"/>
</dbReference>
<dbReference type="GO" id="GO:0005886">
    <property type="term" value="C:plasma membrane"/>
    <property type="evidence" value="ECO:0007669"/>
    <property type="project" value="UniProtKB-SubCell"/>
</dbReference>
<gene>
    <name evidence="16" type="ORF">G4223_13175</name>
</gene>
<evidence type="ECO:0000256" key="5">
    <source>
        <dbReference type="ARBA" id="ARBA00022553"/>
    </source>
</evidence>
<evidence type="ECO:0000256" key="11">
    <source>
        <dbReference type="ARBA" id="ARBA00022989"/>
    </source>
</evidence>
<dbReference type="SUPFAM" id="SSF47384">
    <property type="entry name" value="Homodimeric domain of signal transducing histidine kinase"/>
    <property type="match status" value="1"/>
</dbReference>
<dbReference type="GO" id="GO:0005524">
    <property type="term" value="F:ATP binding"/>
    <property type="evidence" value="ECO:0007669"/>
    <property type="project" value="UniProtKB-KW"/>
</dbReference>
<dbReference type="InterPro" id="IPR003594">
    <property type="entry name" value="HATPase_dom"/>
</dbReference>
<keyword evidence="9" id="KW-0418">Kinase</keyword>
<keyword evidence="11 14" id="KW-1133">Transmembrane helix</keyword>
<dbReference type="Pfam" id="PF05231">
    <property type="entry name" value="MASE1"/>
    <property type="match status" value="1"/>
</dbReference>
<dbReference type="PRINTS" id="PR00344">
    <property type="entry name" value="BCTRLSENSOR"/>
</dbReference>
<dbReference type="RefSeq" id="WP_163680491.1">
    <property type="nucleotide sequence ID" value="NZ_JAAIYP010000039.1"/>
</dbReference>
<keyword evidence="4" id="KW-1003">Cell membrane</keyword>
<evidence type="ECO:0000256" key="4">
    <source>
        <dbReference type="ARBA" id="ARBA00022475"/>
    </source>
</evidence>
<organism evidence="16 17">
    <name type="scientific">Magnetospirillum aberrantis SpK</name>
    <dbReference type="NCBI Taxonomy" id="908842"/>
    <lineage>
        <taxon>Bacteria</taxon>
        <taxon>Pseudomonadati</taxon>
        <taxon>Pseudomonadota</taxon>
        <taxon>Alphaproteobacteria</taxon>
        <taxon>Rhodospirillales</taxon>
        <taxon>Rhodospirillaceae</taxon>
        <taxon>Magnetospirillum</taxon>
    </lineage>
</organism>
<keyword evidence="13 14" id="KW-0472">Membrane</keyword>
<name>A0A7C9QUR7_9PROT</name>
<dbReference type="InterPro" id="IPR036097">
    <property type="entry name" value="HisK_dim/P_sf"/>
</dbReference>
<proteinExistence type="predicted"/>
<evidence type="ECO:0000256" key="7">
    <source>
        <dbReference type="ARBA" id="ARBA00022692"/>
    </source>
</evidence>